<feature type="non-terminal residue" evidence="1">
    <location>
        <position position="1"/>
    </location>
</feature>
<feature type="non-terminal residue" evidence="1">
    <location>
        <position position="324"/>
    </location>
</feature>
<organism evidence="1">
    <name type="scientific">Cuerna arida</name>
    <dbReference type="NCBI Taxonomy" id="1464854"/>
    <lineage>
        <taxon>Eukaryota</taxon>
        <taxon>Metazoa</taxon>
        <taxon>Ecdysozoa</taxon>
        <taxon>Arthropoda</taxon>
        <taxon>Hexapoda</taxon>
        <taxon>Insecta</taxon>
        <taxon>Pterygota</taxon>
        <taxon>Neoptera</taxon>
        <taxon>Paraneoptera</taxon>
        <taxon>Hemiptera</taxon>
        <taxon>Auchenorrhyncha</taxon>
        <taxon>Membracoidea</taxon>
        <taxon>Cicadellidae</taxon>
        <taxon>Cicadellinae</taxon>
        <taxon>Proconiini</taxon>
        <taxon>Cuerna</taxon>
    </lineage>
</organism>
<proteinExistence type="predicted"/>
<sequence>LTSLNFNGNSNYEIIDKSFDQLSFYDLSDSTVSNICSENVISEQENNCHEVEATEPQAYPTSRHLITVQPVGESKTQHMLCDYEQTVYEARYNELEEKLLEKSFDNDGRIWKGELEIESVDNEKIESNEMVIEKEGVENEKNNVETDAKNRAFNIAHSYPLENAEKIDDIDRAIEDSIQKYEFFMVDKGMLAMPNTSDKSCQTFPYQRESRELCKRCLKFIDDIEPSKKIKLTYENDTGVDVSYCNNTLKKHPGIDAFKVADENENKESKLDNDRELTSLEDSTLMNFDDDFNESSLITLETDSARKFGNIYTDLRRSQANDDL</sequence>
<dbReference type="EMBL" id="GECZ01026129">
    <property type="protein sequence ID" value="JAS43640.1"/>
    <property type="molecule type" value="Transcribed_RNA"/>
</dbReference>
<name>A0A1B6F0C6_9HEMI</name>
<gene>
    <name evidence="1" type="ORF">g.6060</name>
</gene>
<protein>
    <submittedName>
        <fullName evidence="1">Uncharacterized protein</fullName>
    </submittedName>
</protein>
<dbReference type="AlphaFoldDB" id="A0A1B6F0C6"/>
<evidence type="ECO:0000313" key="1">
    <source>
        <dbReference type="EMBL" id="JAS43640.1"/>
    </source>
</evidence>
<reference evidence="1" key="1">
    <citation type="submission" date="2015-11" db="EMBL/GenBank/DDBJ databases">
        <title>De novo transcriptome assembly of four potential Pierce s Disease insect vectors from Arizona vineyards.</title>
        <authorList>
            <person name="Tassone E.E."/>
        </authorList>
    </citation>
    <scope>NUCLEOTIDE SEQUENCE</scope>
</reference>
<accession>A0A1B6F0C6</accession>